<dbReference type="InterPro" id="IPR046020">
    <property type="entry name" value="DUF5977"/>
</dbReference>
<evidence type="ECO:0000313" key="2">
    <source>
        <dbReference type="EMBL" id="MFC4231514.1"/>
    </source>
</evidence>
<sequence length="1532" mass="168111">MKRILQILFFIVLCSKVNSQVNLQTGSATYSLPMFNWKDDKSRLNSVVALNYNSGNGLKVNDVSSNIGQGWNLVAGGVITRMQVGEPDDQMRNDGNGTDQDLTKYPAGYLYATRKNYTGCPVSLTKYPIYGAMNQLYTQTNTTAEDRQQDYFAFQFNGKTGMFVLDPVNGDNGLTIGDSKLKITFQRDPSMVTNTTSGIRTTITSFTIQDVDGLIYKFRQHGLTKVLHAGYCDATLSQELSQPNFADQGVYHQTGFDDGQLINPYVIGSWYLSEIDDPFTTRSIIITYNNNYINTISGIDISYNIGSKGYAIISHKRSISTTPDIASISYPDGHQVIFNYANNKPRVDLVGEYPLSSVDILYNGRYLSEYQLNTTYFILNRYGTPVTNYQKSVARLCLKSVKKIGVDLKEDTPPYIFDYYLGSSNGDDFVPPPFFYAKDIFGFYNGNNSTDYNGNPIALTNTDVSQLSFDALRGICFIKAGSTKVFINPKNGYAKNGLLKQIIYPTGGTLTYTYSQNQAPANSLGSNVTYASNTNNLFIGGVSVSQTSSTDGGYSNGCNNPIITKYNYVLSDLVTSSIWGLETPVNFITSSSHYESEKKQYRWPPVPFGECYWQYEYPGILSQQEAIGLSDIQNVMNFLAPVLNIVSAIGTIEDIDAIVTAVSGGTAIPVMALIDIIVDLISVGLSCFSSNNAKDYTSTVYYNNDLNGASPLPMQYKRVEVIEGNGTIGKTVQEYTSSDDYAIWIPANMNTDFSSKQRFAAWAYGLPKITTVFDVNNNPVKQTINYYDASYAQQLIEPLLPKSTAYQNINAATGVPSSLISCKCSVYKSYSQRNVDWSDPNFNTNTTFNLTSNSDLGVDFYGIYTGHMLLSQTNERVYSTTDATQYLETITNYNYYQYSSFNQLDASQITTKQSNGDVYNKFILYNGNINSGILATLVNNNIFSIPIETKISVIKAGVTTGATYLSEHVTEYTTLANGDIKPYRTLEQRFNQPQPLSSISFYDVPNSAKNPPYKQTQLYSYDASGNLIGMQDEGGHTVSNIYDYNDKYVVASVINANPLIDKAAYSSFETTGLGGWLLNGTAAYLTSGGITGNNLFVLSASNSLSAPLNANKAYILSFWASNMVSVSSGSLLKSTPTINGLTYYEYAIPSGVSSVTVSGNSNIDELRLFPQNARMRTVTYDPLIGKTSECDENNRITYYQYDNLGRLRFVQDENKSVVKMYEYNNVSAAKLTGCPTTFTNNLITEYFDKTNCGSGYYGTRVAYSVPAGRYSSTISQQDVDAKAELDLNTNGPINAANTFACSIIYYNSAKTATVYSQNCALGYSGGAITYTVPANKYSSIISQADADQKATIELNANAQAYANMPAHKVCVINTNPNWQADPSAPTQCGSGTQAGHILILARDINPNSPTYNTTQYMDQGASATCGIPVIVNSTIPGASFQITLTNAITGDTYTNSFSYTYNNSQTLIFSVPAGTYNVAICPTNYMGGYFYSIYNNSNIYFGSGNTCSNTYGAVIASSDNATIYINAIGQIE</sequence>
<name>A0ABV8PV96_9BACT</name>
<proteinExistence type="predicted"/>
<protein>
    <submittedName>
        <fullName evidence="2">DUF5977 domain-containing protein</fullName>
    </submittedName>
</protein>
<dbReference type="EMBL" id="JBHSDC010000008">
    <property type="protein sequence ID" value="MFC4231514.1"/>
    <property type="molecule type" value="Genomic_DNA"/>
</dbReference>
<feature type="domain" description="DUF5977" evidence="1">
    <location>
        <begin position="1305"/>
        <end position="1364"/>
    </location>
</feature>
<feature type="domain" description="DUF5977" evidence="1">
    <location>
        <begin position="1238"/>
        <end position="1301"/>
    </location>
</feature>
<evidence type="ECO:0000313" key="3">
    <source>
        <dbReference type="Proteomes" id="UP001595906"/>
    </source>
</evidence>
<reference evidence="3" key="1">
    <citation type="journal article" date="2019" name="Int. J. Syst. Evol. Microbiol.">
        <title>The Global Catalogue of Microorganisms (GCM) 10K type strain sequencing project: providing services to taxonomists for standard genome sequencing and annotation.</title>
        <authorList>
            <consortium name="The Broad Institute Genomics Platform"/>
            <consortium name="The Broad Institute Genome Sequencing Center for Infectious Disease"/>
            <person name="Wu L."/>
            <person name="Ma J."/>
        </authorList>
    </citation>
    <scope>NUCLEOTIDE SEQUENCE [LARGE SCALE GENOMIC DNA]</scope>
    <source>
        <strain evidence="3">CECT 8010</strain>
    </source>
</reference>
<accession>A0ABV8PV96</accession>
<keyword evidence="3" id="KW-1185">Reference proteome</keyword>
<dbReference type="Pfam" id="PF19404">
    <property type="entry name" value="DUF5977"/>
    <property type="match status" value="2"/>
</dbReference>
<dbReference type="Proteomes" id="UP001595906">
    <property type="component" value="Unassembled WGS sequence"/>
</dbReference>
<comment type="caution">
    <text evidence="2">The sequence shown here is derived from an EMBL/GenBank/DDBJ whole genome shotgun (WGS) entry which is preliminary data.</text>
</comment>
<evidence type="ECO:0000259" key="1">
    <source>
        <dbReference type="Pfam" id="PF19404"/>
    </source>
</evidence>
<gene>
    <name evidence="2" type="ORF">ACFOW1_06420</name>
</gene>
<dbReference type="RefSeq" id="WP_379013017.1">
    <property type="nucleotide sequence ID" value="NZ_JBHSDC010000008.1"/>
</dbReference>
<organism evidence="2 3">
    <name type="scientific">Parasediminibacterium paludis</name>
    <dbReference type="NCBI Taxonomy" id="908966"/>
    <lineage>
        <taxon>Bacteria</taxon>
        <taxon>Pseudomonadati</taxon>
        <taxon>Bacteroidota</taxon>
        <taxon>Chitinophagia</taxon>
        <taxon>Chitinophagales</taxon>
        <taxon>Chitinophagaceae</taxon>
        <taxon>Parasediminibacterium</taxon>
    </lineage>
</organism>